<evidence type="ECO:0000313" key="11">
    <source>
        <dbReference type="EMBL" id="MBY6275212.1"/>
    </source>
</evidence>
<dbReference type="GO" id="GO:0005829">
    <property type="term" value="C:cytosol"/>
    <property type="evidence" value="ECO:0007669"/>
    <property type="project" value="TreeGrafter"/>
</dbReference>
<name>A0A953LIY5_SYMTR</name>
<evidence type="ECO:0000313" key="12">
    <source>
        <dbReference type="Proteomes" id="UP000732377"/>
    </source>
</evidence>
<gene>
    <name evidence="9" type="primary">dapF</name>
    <name evidence="11" type="ORF">CWE10_03200</name>
</gene>
<accession>A0A953LIY5</accession>
<feature type="active site" description="Proton donor" evidence="9">
    <location>
        <position position="78"/>
    </location>
</feature>
<organism evidence="11 12">
    <name type="scientific">Symbiobacterium thermophilum</name>
    <dbReference type="NCBI Taxonomy" id="2734"/>
    <lineage>
        <taxon>Bacteria</taxon>
        <taxon>Bacillati</taxon>
        <taxon>Bacillota</taxon>
        <taxon>Clostridia</taxon>
        <taxon>Eubacteriales</taxon>
        <taxon>Symbiobacteriaceae</taxon>
        <taxon>Symbiobacterium</taxon>
    </lineage>
</organism>
<evidence type="ECO:0000256" key="8">
    <source>
        <dbReference type="ARBA" id="ARBA00051712"/>
    </source>
</evidence>
<dbReference type="GO" id="GO:0008837">
    <property type="term" value="F:diaminopimelate epimerase activity"/>
    <property type="evidence" value="ECO:0007669"/>
    <property type="project" value="UniProtKB-UniRule"/>
</dbReference>
<comment type="subcellular location">
    <subcellularLocation>
        <location evidence="9">Cytoplasm</location>
    </subcellularLocation>
</comment>
<dbReference type="GO" id="GO:0009089">
    <property type="term" value="P:lysine biosynthetic process via diaminopimelate"/>
    <property type="evidence" value="ECO:0007669"/>
    <property type="project" value="UniProtKB-UniRule"/>
</dbReference>
<feature type="binding site" evidence="9">
    <location>
        <position position="69"/>
    </location>
    <ligand>
        <name>substrate</name>
    </ligand>
</feature>
<evidence type="ECO:0000256" key="6">
    <source>
        <dbReference type="ARBA" id="ARBA00023154"/>
    </source>
</evidence>
<feature type="active site" description="Proton acceptor" evidence="9">
    <location>
        <position position="215"/>
    </location>
</feature>
<evidence type="ECO:0000256" key="5">
    <source>
        <dbReference type="ARBA" id="ARBA00022605"/>
    </source>
</evidence>
<dbReference type="RefSeq" id="WP_043712980.1">
    <property type="nucleotide sequence ID" value="NZ_JACSIR010000032.1"/>
</dbReference>
<dbReference type="PANTHER" id="PTHR31689">
    <property type="entry name" value="DIAMINOPIMELATE EPIMERASE, CHLOROPLASTIC"/>
    <property type="match status" value="1"/>
</dbReference>
<evidence type="ECO:0000256" key="4">
    <source>
        <dbReference type="ARBA" id="ARBA00022490"/>
    </source>
</evidence>
<feature type="binding site" evidence="9">
    <location>
        <begin position="79"/>
        <end position="80"/>
    </location>
    <ligand>
        <name>substrate</name>
    </ligand>
</feature>
<dbReference type="FunFam" id="3.10.310.10:FF:000001">
    <property type="entry name" value="Diaminopimelate epimerase"/>
    <property type="match status" value="1"/>
</dbReference>
<comment type="function">
    <text evidence="9">Catalyzes the stereoinversion of LL-2,6-diaminopimelate (L,L-DAP) to meso-diaminopimelate (meso-DAP), a precursor of L-lysine and an essential component of the bacterial peptidoglycan.</text>
</comment>
<dbReference type="Proteomes" id="UP000732377">
    <property type="component" value="Unassembled WGS sequence"/>
</dbReference>
<feature type="site" description="Could be important to modulate the pK values of the two catalytic cysteine residues" evidence="9">
    <location>
        <position position="157"/>
    </location>
</feature>
<comment type="caution">
    <text evidence="9">Lacks conserved residue(s) required for the propagation of feature annotation.</text>
</comment>
<dbReference type="EMBL" id="PIUK01000016">
    <property type="protein sequence ID" value="MBY6275212.1"/>
    <property type="molecule type" value="Genomic_DNA"/>
</dbReference>
<proteinExistence type="inferred from homology"/>
<dbReference type="AlphaFoldDB" id="A0A953LIY5"/>
<keyword evidence="4 9" id="KW-0963">Cytoplasm</keyword>
<evidence type="ECO:0000256" key="9">
    <source>
        <dbReference type="HAMAP-Rule" id="MF_00197"/>
    </source>
</evidence>
<dbReference type="Gene3D" id="3.10.310.10">
    <property type="entry name" value="Diaminopimelate Epimerase, Chain A, domain 1"/>
    <property type="match status" value="2"/>
</dbReference>
<reference evidence="11" key="1">
    <citation type="submission" date="2017-11" db="EMBL/GenBank/DDBJ databases">
        <title>Three new genomes from thermophilic consortium.</title>
        <authorList>
            <person name="Quaggio R."/>
            <person name="Amgarten D."/>
            <person name="Setubal J.C."/>
        </authorList>
    </citation>
    <scope>NUCLEOTIDE SEQUENCE</scope>
    <source>
        <strain evidence="11">ZCTH01-B2</strain>
    </source>
</reference>
<comment type="similarity">
    <text evidence="2 9">Belongs to the diaminopimelate epimerase family.</text>
</comment>
<dbReference type="InterPro" id="IPR018510">
    <property type="entry name" value="DAP_epimerase_AS"/>
</dbReference>
<comment type="pathway">
    <text evidence="1 9">Amino-acid biosynthesis; L-lysine biosynthesis via DAP pathway; DL-2,6-diaminopimelate from LL-2,6-diaminopimelate: step 1/1.</text>
</comment>
<evidence type="ECO:0000256" key="2">
    <source>
        <dbReference type="ARBA" id="ARBA00010219"/>
    </source>
</evidence>
<dbReference type="Pfam" id="PF01678">
    <property type="entry name" value="DAP_epimerase"/>
    <property type="match status" value="2"/>
</dbReference>
<comment type="caution">
    <text evidence="11">The sequence shown here is derived from an EMBL/GenBank/DDBJ whole genome shotgun (WGS) entry which is preliminary data.</text>
</comment>
<dbReference type="InterPro" id="IPR001653">
    <property type="entry name" value="DAP_epimerase_DapF"/>
</dbReference>
<evidence type="ECO:0000256" key="1">
    <source>
        <dbReference type="ARBA" id="ARBA00005196"/>
    </source>
</evidence>
<feature type="binding site" evidence="9">
    <location>
        <position position="14"/>
    </location>
    <ligand>
        <name>substrate</name>
    </ligand>
</feature>
<feature type="binding site" evidence="9">
    <location>
        <begin position="206"/>
        <end position="207"/>
    </location>
    <ligand>
        <name>substrate</name>
    </ligand>
</feature>
<dbReference type="NCBIfam" id="TIGR00652">
    <property type="entry name" value="DapF"/>
    <property type="match status" value="1"/>
</dbReference>
<keyword evidence="7 9" id="KW-0413">Isomerase</keyword>
<feature type="binding site" evidence="9">
    <location>
        <position position="188"/>
    </location>
    <ligand>
        <name>substrate</name>
    </ligand>
</feature>
<evidence type="ECO:0000256" key="7">
    <source>
        <dbReference type="ARBA" id="ARBA00023235"/>
    </source>
</evidence>
<dbReference type="HAMAP" id="MF_00197">
    <property type="entry name" value="DAP_epimerase"/>
    <property type="match status" value="1"/>
</dbReference>
<keyword evidence="6 9" id="KW-0457">Lysine biosynthesis</keyword>
<dbReference type="SUPFAM" id="SSF54506">
    <property type="entry name" value="Diaminopimelate epimerase-like"/>
    <property type="match status" value="1"/>
</dbReference>
<feature type="site" description="Could be important to modulate the pK values of the two catalytic cysteine residues" evidence="9">
    <location>
        <position position="206"/>
    </location>
</feature>
<dbReference type="EC" id="5.1.1.7" evidence="3 9"/>
<evidence type="ECO:0000256" key="10">
    <source>
        <dbReference type="PROSITE-ProRule" id="PRU10125"/>
    </source>
</evidence>
<comment type="catalytic activity">
    <reaction evidence="8 9">
        <text>(2S,6S)-2,6-diaminopimelate = meso-2,6-diaminopimelate</text>
        <dbReference type="Rhea" id="RHEA:15393"/>
        <dbReference type="ChEBI" id="CHEBI:57609"/>
        <dbReference type="ChEBI" id="CHEBI:57791"/>
        <dbReference type="EC" id="5.1.1.7"/>
    </reaction>
</comment>
<dbReference type="PROSITE" id="PS01326">
    <property type="entry name" value="DAP_EPIMERASE"/>
    <property type="match status" value="1"/>
</dbReference>
<evidence type="ECO:0000256" key="3">
    <source>
        <dbReference type="ARBA" id="ARBA00013080"/>
    </source>
</evidence>
<feature type="active site" evidence="10">
    <location>
        <position position="78"/>
    </location>
</feature>
<feature type="binding site" evidence="9">
    <location>
        <begin position="216"/>
        <end position="217"/>
    </location>
    <ligand>
        <name>substrate</name>
    </ligand>
</feature>
<keyword evidence="5 9" id="KW-0028">Amino-acid biosynthesis</keyword>
<comment type="subunit">
    <text evidence="9">Homodimer.</text>
</comment>
<dbReference type="PANTHER" id="PTHR31689:SF0">
    <property type="entry name" value="DIAMINOPIMELATE EPIMERASE"/>
    <property type="match status" value="1"/>
</dbReference>
<sequence>MAVVRFTKMEGAGNDYIYVNNLVEQVPEERLPALARALSDRHFGVGADGLIVILPPAEPGYDFRFRMFNADGSEGEMCGNGMRCFARYCYERGLTARRRMRVQTAAGCVVPEVLVDDAGSFAGVRVDLGPPRILGDRRIAAEGREYPVTVVDTGVPHIVIFVDDVDAVDLAKVGPQLERHPDFPARVNVNFAEAQGPAELRARTWERGSGLTLACGTGASAVLVAACLKGRTGRAARVRMPGGDLQVEWDEATGHVFLTGPAEFVCDGVFLREF</sequence>
<protein>
    <recommendedName>
        <fullName evidence="3 9">Diaminopimelate epimerase</fullName>
        <shortName evidence="9">DAP epimerase</shortName>
        <ecNumber evidence="3 9">5.1.1.7</ecNumber>
    </recommendedName>
    <alternativeName>
        <fullName evidence="9">PLP-independent amino acid racemase</fullName>
    </alternativeName>
</protein>